<feature type="transmembrane region" description="Helical" evidence="1">
    <location>
        <begin position="170"/>
        <end position="198"/>
    </location>
</feature>
<gene>
    <name evidence="2" type="ORF">IX53_03180</name>
</gene>
<evidence type="ECO:0000313" key="2">
    <source>
        <dbReference type="EMBL" id="AKI96989.1"/>
    </source>
</evidence>
<keyword evidence="3" id="KW-1185">Reference proteome</keyword>
<evidence type="ECO:0000313" key="3">
    <source>
        <dbReference type="Proteomes" id="UP000035159"/>
    </source>
</evidence>
<reference evidence="2 3" key="1">
    <citation type="submission" date="2015-04" db="EMBL/GenBank/DDBJ databases">
        <title>Complete Genome Sequence of Kosmotoga pacifica SLHLJ1.</title>
        <authorList>
            <person name="Jiang L.J."/>
            <person name="Shao Z.Z."/>
            <person name="Jebbar M."/>
        </authorList>
    </citation>
    <scope>NUCLEOTIDE SEQUENCE [LARGE SCALE GENOMIC DNA]</scope>
    <source>
        <strain evidence="2 3">SLHLJ1</strain>
    </source>
</reference>
<keyword evidence="1" id="KW-1133">Transmembrane helix</keyword>
<dbReference type="PATRIC" id="fig|1330330.3.peg.636"/>
<name>A0A0G2ZBR3_9BACT</name>
<proteinExistence type="predicted"/>
<organism evidence="2 3">
    <name type="scientific">Kosmotoga pacifica</name>
    <dbReference type="NCBI Taxonomy" id="1330330"/>
    <lineage>
        <taxon>Bacteria</taxon>
        <taxon>Thermotogati</taxon>
        <taxon>Thermotogota</taxon>
        <taxon>Thermotogae</taxon>
        <taxon>Kosmotogales</taxon>
        <taxon>Kosmotogaceae</taxon>
        <taxon>Kosmotoga</taxon>
    </lineage>
</organism>
<accession>A0A0G2ZBR3</accession>
<evidence type="ECO:0000256" key="1">
    <source>
        <dbReference type="SAM" id="Phobius"/>
    </source>
</evidence>
<dbReference type="AlphaFoldDB" id="A0A0G2ZBR3"/>
<sequence>MLRVSSLVFILGALCSYLPLFTGNTYFSMVSFAVGITISLFIWYVLAINRDGHYKELLKSGIFEEPGMERKGLLLKRRAVPYVIAYTFSFTALQLSSMGAMKILMENAYVLSENTDTARLMEILGKEYTIYSAIFLVSLLLTAFLFYKLIDIIYNDEVKMQLLLAEKRRIPPIVPGTISVWTVVLFTMVSYGIFSWYFRYRLMMVQVLYNRFREKVEELEGKTLEKRSIREKELVQAVENAERIREKYTSTLGKFPTGDERKEIIASLFRDLGNVSRKDAGDILNTLLEKTLLTESEYKKLIKLLF</sequence>
<keyword evidence="1" id="KW-0812">Transmembrane</keyword>
<dbReference type="OrthoDB" id="43179at2"/>
<dbReference type="Proteomes" id="UP000035159">
    <property type="component" value="Chromosome"/>
</dbReference>
<feature type="transmembrane region" description="Helical" evidence="1">
    <location>
        <begin position="25"/>
        <end position="46"/>
    </location>
</feature>
<feature type="transmembrane region" description="Helical" evidence="1">
    <location>
        <begin position="79"/>
        <end position="101"/>
    </location>
</feature>
<keyword evidence="1" id="KW-0472">Membrane</keyword>
<dbReference type="STRING" id="1330330.IX53_03180"/>
<dbReference type="KEGG" id="kpf:IX53_03180"/>
<protein>
    <submittedName>
        <fullName evidence="2">Uncharacterized protein</fullName>
    </submittedName>
</protein>
<dbReference type="EMBL" id="CP011232">
    <property type="protein sequence ID" value="AKI96989.1"/>
    <property type="molecule type" value="Genomic_DNA"/>
</dbReference>
<feature type="transmembrane region" description="Helical" evidence="1">
    <location>
        <begin position="128"/>
        <end position="150"/>
    </location>
</feature>
<dbReference type="RefSeq" id="WP_047754124.1">
    <property type="nucleotide sequence ID" value="NZ_CAJUHA010000019.1"/>
</dbReference>